<evidence type="ECO:0000256" key="5">
    <source>
        <dbReference type="SAM" id="Phobius"/>
    </source>
</evidence>
<dbReference type="GO" id="GO:0016020">
    <property type="term" value="C:membrane"/>
    <property type="evidence" value="ECO:0007669"/>
    <property type="project" value="UniProtKB-SubCell"/>
</dbReference>
<dbReference type="PROSITE" id="PS50262">
    <property type="entry name" value="G_PROTEIN_RECEP_F1_2"/>
    <property type="match status" value="1"/>
</dbReference>
<keyword evidence="3 5" id="KW-1133">Transmembrane helix</keyword>
<feature type="transmembrane region" description="Helical" evidence="5">
    <location>
        <begin position="29"/>
        <end position="50"/>
    </location>
</feature>
<dbReference type="STRING" id="283909.R7UJE7"/>
<evidence type="ECO:0000256" key="2">
    <source>
        <dbReference type="ARBA" id="ARBA00022692"/>
    </source>
</evidence>
<dbReference type="Gene3D" id="1.20.1070.10">
    <property type="entry name" value="Rhodopsin 7-helix transmembrane proteins"/>
    <property type="match status" value="1"/>
</dbReference>
<evidence type="ECO:0000256" key="4">
    <source>
        <dbReference type="ARBA" id="ARBA00023136"/>
    </source>
</evidence>
<accession>R7UJE7</accession>
<proteinExistence type="predicted"/>
<reference evidence="8" key="3">
    <citation type="submission" date="2015-06" db="UniProtKB">
        <authorList>
            <consortium name="EnsemblMetazoa"/>
        </authorList>
    </citation>
    <scope>IDENTIFICATION</scope>
</reference>
<gene>
    <name evidence="7" type="ORF">CAPTEDRAFT_74551</name>
</gene>
<dbReference type="EMBL" id="AMQN01001214">
    <property type="status" value="NOT_ANNOTATED_CDS"/>
    <property type="molecule type" value="Genomic_DNA"/>
</dbReference>
<reference evidence="9" key="1">
    <citation type="submission" date="2012-12" db="EMBL/GenBank/DDBJ databases">
        <authorList>
            <person name="Hellsten U."/>
            <person name="Grimwood J."/>
            <person name="Chapman J.A."/>
            <person name="Shapiro H."/>
            <person name="Aerts A."/>
            <person name="Otillar R.P."/>
            <person name="Terry A.Y."/>
            <person name="Boore J.L."/>
            <person name="Simakov O."/>
            <person name="Marletaz F."/>
            <person name="Cho S.-J."/>
            <person name="Edsinger-Gonzales E."/>
            <person name="Havlak P."/>
            <person name="Kuo D.-H."/>
            <person name="Larsson T."/>
            <person name="Lv J."/>
            <person name="Arendt D."/>
            <person name="Savage R."/>
            <person name="Osoegawa K."/>
            <person name="de Jong P."/>
            <person name="Lindberg D.R."/>
            <person name="Seaver E.C."/>
            <person name="Weisblat D.A."/>
            <person name="Putnam N.H."/>
            <person name="Grigoriev I.V."/>
            <person name="Rokhsar D.S."/>
        </authorList>
    </citation>
    <scope>NUCLEOTIDE SEQUENCE</scope>
    <source>
        <strain evidence="9">I ESC-2004</strain>
    </source>
</reference>
<evidence type="ECO:0000313" key="9">
    <source>
        <dbReference type="Proteomes" id="UP000014760"/>
    </source>
</evidence>
<dbReference type="PANTHER" id="PTHR45698">
    <property type="entry name" value="TRACE AMINE-ASSOCIATED RECEPTOR 19N-RELATED"/>
    <property type="match status" value="1"/>
</dbReference>
<comment type="subcellular location">
    <subcellularLocation>
        <location evidence="1">Membrane</location>
    </subcellularLocation>
</comment>
<protein>
    <recommendedName>
        <fullName evidence="6">G-protein coupled receptors family 1 profile domain-containing protein</fullName>
    </recommendedName>
</protein>
<evidence type="ECO:0000256" key="1">
    <source>
        <dbReference type="ARBA" id="ARBA00004370"/>
    </source>
</evidence>
<dbReference type="GO" id="GO:0004930">
    <property type="term" value="F:G protein-coupled receptor activity"/>
    <property type="evidence" value="ECO:0007669"/>
    <property type="project" value="InterPro"/>
</dbReference>
<evidence type="ECO:0000313" key="8">
    <source>
        <dbReference type="EnsemblMetazoa" id="CapteP74551"/>
    </source>
</evidence>
<dbReference type="EMBL" id="KB300511">
    <property type="protein sequence ID" value="ELU06679.1"/>
    <property type="molecule type" value="Genomic_DNA"/>
</dbReference>
<dbReference type="Proteomes" id="UP000014760">
    <property type="component" value="Unassembled WGS sequence"/>
</dbReference>
<dbReference type="PRINTS" id="PR00237">
    <property type="entry name" value="GPCRRHODOPSN"/>
</dbReference>
<evidence type="ECO:0000259" key="6">
    <source>
        <dbReference type="PROSITE" id="PS50262"/>
    </source>
</evidence>
<dbReference type="InterPro" id="IPR000276">
    <property type="entry name" value="GPCR_Rhodpsn"/>
</dbReference>
<feature type="transmembrane region" description="Helical" evidence="5">
    <location>
        <begin position="70"/>
        <end position="91"/>
    </location>
</feature>
<organism evidence="7">
    <name type="scientific">Capitella teleta</name>
    <name type="common">Polychaete worm</name>
    <dbReference type="NCBI Taxonomy" id="283909"/>
    <lineage>
        <taxon>Eukaryota</taxon>
        <taxon>Metazoa</taxon>
        <taxon>Spiralia</taxon>
        <taxon>Lophotrochozoa</taxon>
        <taxon>Annelida</taxon>
        <taxon>Polychaeta</taxon>
        <taxon>Sedentaria</taxon>
        <taxon>Scolecida</taxon>
        <taxon>Capitellidae</taxon>
        <taxon>Capitella</taxon>
    </lineage>
</organism>
<name>R7UJE7_CAPTE</name>
<dbReference type="EnsemblMetazoa" id="CapteT74551">
    <property type="protein sequence ID" value="CapteP74551"/>
    <property type="gene ID" value="CapteG74551"/>
</dbReference>
<dbReference type="InterPro" id="IPR017452">
    <property type="entry name" value="GPCR_Rhodpsn_7TM"/>
</dbReference>
<dbReference type="OMA" id="NTILMSY"/>
<dbReference type="CDD" id="cd00637">
    <property type="entry name" value="7tm_classA_rhodopsin-like"/>
    <property type="match status" value="1"/>
</dbReference>
<feature type="transmembrane region" description="Helical" evidence="5">
    <location>
        <begin position="112"/>
        <end position="131"/>
    </location>
</feature>
<dbReference type="Pfam" id="PF00001">
    <property type="entry name" value="7tm_1"/>
    <property type="match status" value="1"/>
</dbReference>
<dbReference type="SUPFAM" id="SSF81321">
    <property type="entry name" value="Family A G protein-coupled receptor-like"/>
    <property type="match status" value="1"/>
</dbReference>
<feature type="non-terminal residue" evidence="7">
    <location>
        <position position="279"/>
    </location>
</feature>
<feature type="transmembrane region" description="Helical" evidence="5">
    <location>
        <begin position="205"/>
        <end position="226"/>
    </location>
</feature>
<dbReference type="SMART" id="SM01381">
    <property type="entry name" value="7TM_GPCR_Srsx"/>
    <property type="match status" value="1"/>
</dbReference>
<feature type="transmembrane region" description="Helical" evidence="5">
    <location>
        <begin position="238"/>
        <end position="260"/>
    </location>
</feature>
<dbReference type="AlphaFoldDB" id="R7UJE7"/>
<sequence>GCTGLTGNLFVVCIMLSSRNLRKSTTTTYLINQSVIDGLASLFLVLQMLFKSRSQVFDSLLDEIYCRVWLSRAFLWSFFATSSSNLMVITLERLVATWKPLWHRTSVTRPKQLLSILIIWTPGTVITLAHSTKAAGVVNGRCRAYGIGGTFTDVTGYICIIFEYVLPLAVFIFGYGKIAWILHSKPANLKSTGETRSKSIHVIKVLLILTTCFLVCWTPNAVYYFLQLTGHVPNLRSPVYKFSVLAVNFNCCCNPFVYLIKYKDFQRAVRKTFCRSRVA</sequence>
<dbReference type="HOGENOM" id="CLU_009579_5_2_1"/>
<evidence type="ECO:0000313" key="7">
    <source>
        <dbReference type="EMBL" id="ELU06679.1"/>
    </source>
</evidence>
<keyword evidence="2 5" id="KW-0812">Transmembrane</keyword>
<keyword evidence="4 5" id="KW-0472">Membrane</keyword>
<feature type="transmembrane region" description="Helical" evidence="5">
    <location>
        <begin position="154"/>
        <end position="175"/>
    </location>
</feature>
<feature type="domain" description="G-protein coupled receptors family 1 profile" evidence="6">
    <location>
        <begin position="7"/>
        <end position="258"/>
    </location>
</feature>
<reference evidence="7 9" key="2">
    <citation type="journal article" date="2013" name="Nature">
        <title>Insights into bilaterian evolution from three spiralian genomes.</title>
        <authorList>
            <person name="Simakov O."/>
            <person name="Marletaz F."/>
            <person name="Cho S.J."/>
            <person name="Edsinger-Gonzales E."/>
            <person name="Havlak P."/>
            <person name="Hellsten U."/>
            <person name="Kuo D.H."/>
            <person name="Larsson T."/>
            <person name="Lv J."/>
            <person name="Arendt D."/>
            <person name="Savage R."/>
            <person name="Osoegawa K."/>
            <person name="de Jong P."/>
            <person name="Grimwood J."/>
            <person name="Chapman J.A."/>
            <person name="Shapiro H."/>
            <person name="Aerts A."/>
            <person name="Otillar R.P."/>
            <person name="Terry A.Y."/>
            <person name="Boore J.L."/>
            <person name="Grigoriev I.V."/>
            <person name="Lindberg D.R."/>
            <person name="Seaver E.C."/>
            <person name="Weisblat D.A."/>
            <person name="Putnam N.H."/>
            <person name="Rokhsar D.S."/>
        </authorList>
    </citation>
    <scope>NUCLEOTIDE SEQUENCE</scope>
    <source>
        <strain evidence="7 9">I ESC-2004</strain>
    </source>
</reference>
<feature type="non-terminal residue" evidence="7">
    <location>
        <position position="1"/>
    </location>
</feature>
<dbReference type="PANTHER" id="PTHR45698:SF1">
    <property type="entry name" value="TRACE AMINE-ASSOCIATED RECEPTOR 13C-LIKE"/>
    <property type="match status" value="1"/>
</dbReference>
<dbReference type="OrthoDB" id="10042731at2759"/>
<keyword evidence="9" id="KW-1185">Reference proteome</keyword>
<evidence type="ECO:0000256" key="3">
    <source>
        <dbReference type="ARBA" id="ARBA00022989"/>
    </source>
</evidence>